<dbReference type="GO" id="GO:0016787">
    <property type="term" value="F:hydrolase activity"/>
    <property type="evidence" value="ECO:0007669"/>
    <property type="project" value="UniProtKB-KW"/>
</dbReference>
<evidence type="ECO:0000313" key="4">
    <source>
        <dbReference type="Proteomes" id="UP000197446"/>
    </source>
</evidence>
<accession>A0A254N4Q1</accession>
<keyword evidence="1" id="KW-0378">Hydrolase</keyword>
<keyword evidence="4" id="KW-1185">Reference proteome</keyword>
<feature type="domain" description="Isochorismatase-like" evidence="2">
    <location>
        <begin position="9"/>
        <end position="142"/>
    </location>
</feature>
<dbReference type="InterPro" id="IPR050272">
    <property type="entry name" value="Isochorismatase-like_hydrls"/>
</dbReference>
<dbReference type="PANTHER" id="PTHR43540:SF14">
    <property type="entry name" value="ISOCHORISMATASE"/>
    <property type="match status" value="1"/>
</dbReference>
<dbReference type="Pfam" id="PF00857">
    <property type="entry name" value="Isochorismatase"/>
    <property type="match status" value="1"/>
</dbReference>
<dbReference type="PANTHER" id="PTHR43540">
    <property type="entry name" value="PEROXYUREIDOACRYLATE/UREIDOACRYLATE AMIDOHYDROLASE-RELATED"/>
    <property type="match status" value="1"/>
</dbReference>
<dbReference type="OrthoDB" id="1157330at2"/>
<gene>
    <name evidence="3" type="ORF">CDO81_15800</name>
</gene>
<reference evidence="3 4" key="1">
    <citation type="journal article" date="2007" name="Int. J. Syst. Evol. Microbiol.">
        <title>Description of Pelomonas aquatica sp. nov. and Pelomonas puraquae sp. nov., isolated from industrial and haemodialysis water.</title>
        <authorList>
            <person name="Gomila M."/>
            <person name="Bowien B."/>
            <person name="Falsen E."/>
            <person name="Moore E.R."/>
            <person name="Lalucat J."/>
        </authorList>
    </citation>
    <scope>NUCLEOTIDE SEQUENCE [LARGE SCALE GENOMIC DNA]</scope>
    <source>
        <strain evidence="3 4">CCUG 52769</strain>
    </source>
</reference>
<organism evidence="3 4">
    <name type="scientific">Roseateles puraquae</name>
    <dbReference type="NCBI Taxonomy" id="431059"/>
    <lineage>
        <taxon>Bacteria</taxon>
        <taxon>Pseudomonadati</taxon>
        <taxon>Pseudomonadota</taxon>
        <taxon>Betaproteobacteria</taxon>
        <taxon>Burkholderiales</taxon>
        <taxon>Sphaerotilaceae</taxon>
        <taxon>Roseateles</taxon>
    </lineage>
</organism>
<dbReference type="AlphaFoldDB" id="A0A254N4Q1"/>
<dbReference type="SUPFAM" id="SSF52499">
    <property type="entry name" value="Isochorismatase-like hydrolases"/>
    <property type="match status" value="1"/>
</dbReference>
<comment type="caution">
    <text evidence="3">The sequence shown here is derived from an EMBL/GenBank/DDBJ whole genome shotgun (WGS) entry which is preliminary data.</text>
</comment>
<proteinExistence type="predicted"/>
<sequence length="186" mass="20113">MSIRPGSKTALVVVDVQAGVVADAWARDAVVQNIAHVLTRARASRVPVIWVQHGDDELPPGSPGWQWVAELQPDPQELRIDKRHNSSFEDTPLLAELDRLGVNHVVLAGAATNWCIRATAYGALERGFDLTLVADGHTTADLDLGAGRRIPAESIVEDLNAAMQWLSYPGRRNAVVAAADLRFTAP</sequence>
<protein>
    <recommendedName>
        <fullName evidence="2">Isochorismatase-like domain-containing protein</fullName>
    </recommendedName>
</protein>
<evidence type="ECO:0000256" key="1">
    <source>
        <dbReference type="ARBA" id="ARBA00022801"/>
    </source>
</evidence>
<dbReference type="EMBL" id="NISI01000006">
    <property type="protein sequence ID" value="OWR03039.1"/>
    <property type="molecule type" value="Genomic_DNA"/>
</dbReference>
<evidence type="ECO:0000259" key="2">
    <source>
        <dbReference type="Pfam" id="PF00857"/>
    </source>
</evidence>
<dbReference type="InterPro" id="IPR036380">
    <property type="entry name" value="Isochorismatase-like_sf"/>
</dbReference>
<dbReference type="RefSeq" id="WP_088484193.1">
    <property type="nucleotide sequence ID" value="NZ_NISI01000006.1"/>
</dbReference>
<name>A0A254N4Q1_9BURK</name>
<evidence type="ECO:0000313" key="3">
    <source>
        <dbReference type="EMBL" id="OWR03039.1"/>
    </source>
</evidence>
<dbReference type="Proteomes" id="UP000197446">
    <property type="component" value="Unassembled WGS sequence"/>
</dbReference>
<dbReference type="InterPro" id="IPR000868">
    <property type="entry name" value="Isochorismatase-like_dom"/>
</dbReference>
<dbReference type="Gene3D" id="3.40.50.850">
    <property type="entry name" value="Isochorismatase-like"/>
    <property type="match status" value="1"/>
</dbReference>